<proteinExistence type="predicted"/>
<dbReference type="GO" id="GO:0046872">
    <property type="term" value="F:metal ion binding"/>
    <property type="evidence" value="ECO:0007669"/>
    <property type="project" value="InterPro"/>
</dbReference>
<dbReference type="InterPro" id="IPR037217">
    <property type="entry name" value="Trp/Indoleamine_2_3_dOase-like"/>
</dbReference>
<dbReference type="GO" id="GO:0019441">
    <property type="term" value="P:L-tryptophan catabolic process to kynurenine"/>
    <property type="evidence" value="ECO:0007669"/>
    <property type="project" value="InterPro"/>
</dbReference>
<reference evidence="1" key="1">
    <citation type="submission" date="2014-06" db="EMBL/GenBank/DDBJ databases">
        <title>Key roles for freshwater Actinobacteria revealed by deep metagenomic sequencing.</title>
        <authorList>
            <person name="Ghai R."/>
            <person name="Mizuno C.M."/>
            <person name="Picazo A."/>
            <person name="Camacho A."/>
            <person name="Rodriguez-Valera F."/>
        </authorList>
    </citation>
    <scope>NUCLEOTIDE SEQUENCE</scope>
</reference>
<dbReference type="Pfam" id="PF03301">
    <property type="entry name" value="Trp_dioxygenase"/>
    <property type="match status" value="2"/>
</dbReference>
<dbReference type="Gene3D" id="1.20.58.480">
    <property type="match status" value="2"/>
</dbReference>
<dbReference type="EMBL" id="JNSL01000028">
    <property type="protein sequence ID" value="KGA19679.1"/>
    <property type="molecule type" value="Genomic_DNA"/>
</dbReference>
<sequence>MSYGPDQILNGEGKSDYERYLKLSELLNLQPVKETWKHRDELLFTVVHQTSELWLKHATAEAGQAASLLANNEIRPALRLFPRILLAIKYCHESLDMLEQMSPWDYQQVRRALGHGSGFDSPGMNSIRKSIPLLGVEFKRMLTSEGIDLVQLFVRHTEFEDLYLLAEALIELDERMYLWRHRHFKVVERSIGLKVSGTQGTPVEILSRLNNFTFFPELWDARTAVTNYAIAEEGEN</sequence>
<gene>
    <name evidence="1" type="ORF">GM51_6265</name>
</gene>
<dbReference type="PANTHER" id="PTHR10138">
    <property type="entry name" value="TRYPTOPHAN 2,3-DIOXYGENASE"/>
    <property type="match status" value="1"/>
</dbReference>
<evidence type="ECO:0000313" key="1">
    <source>
        <dbReference type="EMBL" id="KGA19679.1"/>
    </source>
</evidence>
<dbReference type="GO" id="GO:0004833">
    <property type="term" value="F:L-tryptophan 2,3-dioxygenase activity"/>
    <property type="evidence" value="ECO:0007669"/>
    <property type="project" value="InterPro"/>
</dbReference>
<dbReference type="InterPro" id="IPR004981">
    <property type="entry name" value="Trp_2_3_dOase"/>
</dbReference>
<dbReference type="SUPFAM" id="SSF140959">
    <property type="entry name" value="Indolic compounds 2,3-dioxygenase-like"/>
    <property type="match status" value="1"/>
</dbReference>
<comment type="caution">
    <text evidence="1">The sequence shown here is derived from an EMBL/GenBank/DDBJ whole genome shotgun (WGS) entry which is preliminary data.</text>
</comment>
<accession>A0A094QBZ3</accession>
<evidence type="ECO:0008006" key="2">
    <source>
        <dbReference type="Google" id="ProtNLM"/>
    </source>
</evidence>
<name>A0A094QBZ3_9ZZZZ</name>
<dbReference type="PANTHER" id="PTHR10138:SF0">
    <property type="entry name" value="TRYPTOPHAN 2,3-DIOXYGENASE"/>
    <property type="match status" value="1"/>
</dbReference>
<organism evidence="1">
    <name type="scientific">freshwater metagenome</name>
    <dbReference type="NCBI Taxonomy" id="449393"/>
    <lineage>
        <taxon>unclassified sequences</taxon>
        <taxon>metagenomes</taxon>
        <taxon>ecological metagenomes</taxon>
    </lineage>
</organism>
<dbReference type="AlphaFoldDB" id="A0A094QBZ3"/>
<dbReference type="GO" id="GO:0020037">
    <property type="term" value="F:heme binding"/>
    <property type="evidence" value="ECO:0007669"/>
    <property type="project" value="InterPro"/>
</dbReference>
<dbReference type="GO" id="GO:0019442">
    <property type="term" value="P:L-tryptophan catabolic process to acetyl-CoA"/>
    <property type="evidence" value="ECO:0007669"/>
    <property type="project" value="TreeGrafter"/>
</dbReference>
<protein>
    <recommendedName>
        <fullName evidence="2">Tryptophan 2,3-dioxygenase</fullName>
    </recommendedName>
</protein>